<protein>
    <recommendedName>
        <fullName evidence="2">MEMO1 family protein DGI_0393</fullName>
    </recommendedName>
</protein>
<dbReference type="InterPro" id="IPR002737">
    <property type="entry name" value="MEMO1_fam"/>
</dbReference>
<dbReference type="STRING" id="1121448.DGI_0393"/>
<gene>
    <name evidence="3" type="ORF">DGI_0393</name>
</gene>
<dbReference type="Gene3D" id="3.40.830.10">
    <property type="entry name" value="LigB-like"/>
    <property type="match status" value="1"/>
</dbReference>
<dbReference type="PANTHER" id="PTHR11060">
    <property type="entry name" value="PROTEIN MEMO1"/>
    <property type="match status" value="1"/>
</dbReference>
<comment type="similarity">
    <text evidence="1 2">Belongs to the MEMO1 family.</text>
</comment>
<evidence type="ECO:0000313" key="4">
    <source>
        <dbReference type="Proteomes" id="UP000016587"/>
    </source>
</evidence>
<dbReference type="HAMAP" id="MF_00055">
    <property type="entry name" value="MEMO1"/>
    <property type="match status" value="1"/>
</dbReference>
<organism evidence="3 4">
    <name type="scientific">Megalodesulfovibrio gigas (strain ATCC 19364 / DSM 1382 / NCIMB 9332 / VKM B-1759)</name>
    <name type="common">Desulfovibrio gigas</name>
    <dbReference type="NCBI Taxonomy" id="1121448"/>
    <lineage>
        <taxon>Bacteria</taxon>
        <taxon>Pseudomonadati</taxon>
        <taxon>Thermodesulfobacteriota</taxon>
        <taxon>Desulfovibrionia</taxon>
        <taxon>Desulfovibrionales</taxon>
        <taxon>Desulfovibrionaceae</taxon>
        <taxon>Megalodesulfovibrio</taxon>
    </lineage>
</organism>
<dbReference type="CDD" id="cd07361">
    <property type="entry name" value="MEMO_like"/>
    <property type="match status" value="1"/>
</dbReference>
<evidence type="ECO:0000313" key="3">
    <source>
        <dbReference type="EMBL" id="AGW12312.1"/>
    </source>
</evidence>
<evidence type="ECO:0000256" key="2">
    <source>
        <dbReference type="HAMAP-Rule" id="MF_00055"/>
    </source>
</evidence>
<dbReference type="eggNOG" id="COG1355">
    <property type="taxonomic scope" value="Bacteria"/>
</dbReference>
<keyword evidence="4" id="KW-1185">Reference proteome</keyword>
<dbReference type="AlphaFoldDB" id="T2G8S6"/>
<reference evidence="3 4" key="1">
    <citation type="journal article" date="2013" name="J. Bacteriol.">
        <title>Roles of HynAB and Ech, the only two hydrogenases found in the model sulfate reducer Desulfovibrio gigas.</title>
        <authorList>
            <person name="Morais-Silva F.O."/>
            <person name="Santos C.I."/>
            <person name="Rodrigues R."/>
            <person name="Pereira I.A."/>
            <person name="Rodrigues-Pousada C."/>
        </authorList>
    </citation>
    <scope>NUCLEOTIDE SEQUENCE [LARGE SCALE GENOMIC DNA]</scope>
    <source>
        <strain evidence="4">ATCC 19364 / DSM 1382 / NCIMB 9332 / VKM B-1759</strain>
    </source>
</reference>
<dbReference type="NCBIfam" id="TIGR04336">
    <property type="entry name" value="AmmeMemoSam_B"/>
    <property type="match status" value="1"/>
</dbReference>
<sequence length="285" mass="29844">MSTPTAAPLHRTPVVAGRFYELSPDRLRQDVQTRLALGQALRETGQALPGRTLLAMVPHAGFVYSGDVAGKTIGAAALADTLLLLGPNHTGQGAALALWPDGSWRIPTGDVPVDAPLAQALLHAAPRLTPDATAHRGEHSLEVLLPFLLQANPACRIVPVAVAEPALGPLLAVAHAMAGVLRAWPEPVSIVVSSDMSHYLPQDLAAAQDRKALDRVLALDPEGLHATVRRERISMCGVLPMTLGLAIARELDAAPPVLVEYTTSGQVSGDYAQVVGYAGVLVQTA</sequence>
<reference evidence="4" key="2">
    <citation type="submission" date="2013-07" db="EMBL/GenBank/DDBJ databases">
        <authorList>
            <person name="Morais-Silva F.O."/>
            <person name="Rezende A.M."/>
            <person name="Pimentel C."/>
            <person name="Resende D.M."/>
            <person name="Santos C.I."/>
            <person name="Clemente C."/>
            <person name="de Oliveira L.M."/>
            <person name="da Silva S.M."/>
            <person name="Costa D.A."/>
            <person name="Varela-Raposo A."/>
            <person name="Horacio E.C.A."/>
            <person name="Matos M."/>
            <person name="Flores O."/>
            <person name="Ruiz J.C."/>
            <person name="Rodrigues-Pousada C."/>
        </authorList>
    </citation>
    <scope>NUCLEOTIDE SEQUENCE [LARGE SCALE GENOMIC DNA]</scope>
    <source>
        <strain evidence="4">ATCC 19364 / DSM 1382 / NCIMB 9332 / VKM B-1759</strain>
    </source>
</reference>
<name>T2G8S6_MEGG1</name>
<dbReference type="HOGENOM" id="CLU_038085_2_0_7"/>
<dbReference type="Proteomes" id="UP000016587">
    <property type="component" value="Chromosome"/>
</dbReference>
<dbReference type="RefSeq" id="WP_021758936.1">
    <property type="nucleotide sequence ID" value="NC_022444.1"/>
</dbReference>
<evidence type="ECO:0000256" key="1">
    <source>
        <dbReference type="ARBA" id="ARBA00006315"/>
    </source>
</evidence>
<accession>T2G8S6</accession>
<dbReference type="EMBL" id="CP006585">
    <property type="protein sequence ID" value="AGW12312.1"/>
    <property type="molecule type" value="Genomic_DNA"/>
</dbReference>
<dbReference type="PATRIC" id="fig|1121448.10.peg.393"/>
<dbReference type="Pfam" id="PF01875">
    <property type="entry name" value="Memo"/>
    <property type="match status" value="1"/>
</dbReference>
<dbReference type="KEGG" id="dgg:DGI_0393"/>
<dbReference type="PANTHER" id="PTHR11060:SF0">
    <property type="entry name" value="PROTEIN MEMO1"/>
    <property type="match status" value="1"/>
</dbReference>
<proteinExistence type="inferred from homology"/>
<dbReference type="OrthoDB" id="9785549at2"/>